<sequence length="588" mass="63804">MFWWLNRADAAGALLRHLPADTYDAVLARIPAETRTRALTSAGSSLDALTDHELRRGDPAGLADLAANTRLGPSGQRRLAAAQIPQVDEALLARRELDGGVLGTLIARTPHAADTVVARMWESATVRARPLLATSDLDVVASAVAQIGQPAPLDDPLFVDAVLRLWQARDTEGVYAALQPTGMRATAKHLRLLQPYLTAPAGRERLTKHAAAIAGPDAQARRVSLGSRNYRAEDILAGELTLDWAGLLHVHRHQPFNDRVRAALLAHPDCPPDAVAPLLRGLRRLDQRLIDAIYAGTLTAEDVVRHTAPAWPLLGLIERFCSPIGRTPWVGSPFPFLYALLGLAPFRPLRDDVDAWLRLIRLGPHFPGTLPELVDTARQPAPVPDYRWAVHGARGNPEALLLLLAPPTTAVRLVEQFHPHERASGLTWRRVPLHPEVAHATGHPRVVQPVPNRVPMPVEPPELLSRDDALAALLDHPLQLSESVRPGSRWIWPALGHRLIEGADLITKAHPAAAALAVVDLCRTTVPQAHTNATKALQDLITTHLSTPQSAETWTIALALLDEFSGTVRELLTAASAAAAVDRRRQGS</sequence>
<dbReference type="AlphaFoldDB" id="A0AA41U0N4"/>
<dbReference type="EMBL" id="JAKFHA010000008">
    <property type="protein sequence ID" value="MCF2528781.1"/>
    <property type="molecule type" value="Genomic_DNA"/>
</dbReference>
<proteinExistence type="predicted"/>
<organism evidence="1 2">
    <name type="scientific">Yinghuangia soli</name>
    <dbReference type="NCBI Taxonomy" id="2908204"/>
    <lineage>
        <taxon>Bacteria</taxon>
        <taxon>Bacillati</taxon>
        <taxon>Actinomycetota</taxon>
        <taxon>Actinomycetes</taxon>
        <taxon>Kitasatosporales</taxon>
        <taxon>Streptomycetaceae</taxon>
        <taxon>Yinghuangia</taxon>
    </lineage>
</organism>
<name>A0AA41U0N4_9ACTN</name>
<evidence type="ECO:0000313" key="1">
    <source>
        <dbReference type="EMBL" id="MCF2528781.1"/>
    </source>
</evidence>
<evidence type="ECO:0000313" key="2">
    <source>
        <dbReference type="Proteomes" id="UP001165378"/>
    </source>
</evidence>
<gene>
    <name evidence="1" type="ORF">LZ495_16380</name>
</gene>
<reference evidence="1" key="1">
    <citation type="submission" date="2022-01" db="EMBL/GenBank/DDBJ databases">
        <title>Genome-Based Taxonomic Classification of the Phylum Actinobacteria.</title>
        <authorList>
            <person name="Gao Y."/>
        </authorList>
    </citation>
    <scope>NUCLEOTIDE SEQUENCE</scope>
    <source>
        <strain evidence="1">KLBMP 8922</strain>
    </source>
</reference>
<protein>
    <submittedName>
        <fullName evidence="1">Uncharacterized protein</fullName>
    </submittedName>
</protein>
<dbReference type="Proteomes" id="UP001165378">
    <property type="component" value="Unassembled WGS sequence"/>
</dbReference>
<keyword evidence="2" id="KW-1185">Reference proteome</keyword>
<dbReference type="RefSeq" id="WP_235052946.1">
    <property type="nucleotide sequence ID" value="NZ_JAKFHA010000008.1"/>
</dbReference>
<comment type="caution">
    <text evidence="1">The sequence shown here is derived from an EMBL/GenBank/DDBJ whole genome shotgun (WGS) entry which is preliminary data.</text>
</comment>
<accession>A0AA41U0N4</accession>